<dbReference type="AlphaFoldDB" id="A0A0F7FHL1"/>
<evidence type="ECO:0000313" key="2">
    <source>
        <dbReference type="Proteomes" id="UP000067434"/>
    </source>
</evidence>
<organism evidence="1 2">
    <name type="scientific">Infirmifilum uzonense</name>
    <dbReference type="NCBI Taxonomy" id="1550241"/>
    <lineage>
        <taxon>Archaea</taxon>
        <taxon>Thermoproteota</taxon>
        <taxon>Thermoprotei</taxon>
        <taxon>Thermofilales</taxon>
        <taxon>Thermofilaceae</taxon>
        <taxon>Infirmifilum</taxon>
    </lineage>
</organism>
<dbReference type="OrthoDB" id="383296at2157"/>
<protein>
    <submittedName>
        <fullName evidence="1">Uncharacterized protein</fullName>
    </submittedName>
</protein>
<accession>A0A0F7FHL1</accession>
<name>A0A0F7FHL1_9CREN</name>
<dbReference type="KEGG" id="thf:MA03_02285"/>
<sequence>MAEGPTPLFINVYMYAINKASARVLGKSATVLSRCVTDDLWQYLVSRGLLPEKPSPEDLRRLFVETLGVARDVVYEEKSGEVIFTFKGVTLREFMEAIMKEKLQPVVCPFTSILAKACEEMSTGKLVIWKIEPLDTENLRVICRRTLN</sequence>
<proteinExistence type="predicted"/>
<keyword evidence="2" id="KW-1185">Reference proteome</keyword>
<evidence type="ECO:0000313" key="1">
    <source>
        <dbReference type="EMBL" id="AKG38334.1"/>
    </source>
</evidence>
<dbReference type="Proteomes" id="UP000067434">
    <property type="component" value="Chromosome"/>
</dbReference>
<dbReference type="STRING" id="1550241.MA03_02285"/>
<reference evidence="1 2" key="1">
    <citation type="journal article" date="2015" name="Stand. Genomic Sci.">
        <title>Complete genome sequence of and proposal of Thermofilum uzonense sp. nov. a novel hyperthermophilic crenarchaeon and emended description of the genus Thermofilum.</title>
        <authorList>
            <person name="Toshchakov S.V."/>
            <person name="Korzhenkov A.A."/>
            <person name="Samarov N.I."/>
            <person name="Mazunin I.O."/>
            <person name="Mozhey O.I."/>
            <person name="Shmyr I.S."/>
            <person name="Derbikova K.S."/>
            <person name="Taranov E.A."/>
            <person name="Dominova I.N."/>
            <person name="Bonch-Osmolovskaya E.A."/>
            <person name="Patrushev M.V."/>
            <person name="Podosokorskaya O.A."/>
            <person name="Kublanov I.V."/>
        </authorList>
    </citation>
    <scope>NUCLEOTIDE SEQUENCE [LARGE SCALE GENOMIC DNA]</scope>
    <source>
        <strain evidence="1 2">1807-2</strain>
    </source>
</reference>
<dbReference type="GeneID" id="25401022"/>
<dbReference type="HOGENOM" id="CLU_145180_0_0_2"/>
<dbReference type="EMBL" id="CP009961">
    <property type="protein sequence ID" value="AKG38334.1"/>
    <property type="molecule type" value="Genomic_DNA"/>
</dbReference>
<gene>
    <name evidence="1" type="ORF">MA03_02285</name>
</gene>
<dbReference type="RefSeq" id="WP_052883722.1">
    <property type="nucleotide sequence ID" value="NZ_CP009961.1"/>
</dbReference>
<dbReference type="PATRIC" id="fig|1550241.5.peg.468"/>